<feature type="region of interest" description="Disordered" evidence="1">
    <location>
        <begin position="181"/>
        <end position="223"/>
    </location>
</feature>
<accession>A0A6A6LTY1</accession>
<evidence type="ECO:0000256" key="1">
    <source>
        <dbReference type="SAM" id="MobiDB-lite"/>
    </source>
</evidence>
<comment type="caution">
    <text evidence="2">The sequence shown here is derived from an EMBL/GenBank/DDBJ whole genome shotgun (WGS) entry which is preliminary data.</text>
</comment>
<keyword evidence="4" id="KW-1185">Reference proteome</keyword>
<reference evidence="2 4" key="1">
    <citation type="journal article" date="2020" name="Mol. Plant">
        <title>The Chromosome-Based Rubber Tree Genome Provides New Insights into Spurge Genome Evolution and Rubber Biosynthesis.</title>
        <authorList>
            <person name="Liu J."/>
            <person name="Shi C."/>
            <person name="Shi C.C."/>
            <person name="Li W."/>
            <person name="Zhang Q.J."/>
            <person name="Zhang Y."/>
            <person name="Li K."/>
            <person name="Lu H.F."/>
            <person name="Shi C."/>
            <person name="Zhu S.T."/>
            <person name="Xiao Z.Y."/>
            <person name="Nan H."/>
            <person name="Yue Y."/>
            <person name="Zhu X.G."/>
            <person name="Wu Y."/>
            <person name="Hong X.N."/>
            <person name="Fan G.Y."/>
            <person name="Tong Y."/>
            <person name="Zhang D."/>
            <person name="Mao C.L."/>
            <person name="Liu Y.L."/>
            <person name="Hao S.J."/>
            <person name="Liu W.Q."/>
            <person name="Lv M.Q."/>
            <person name="Zhang H.B."/>
            <person name="Liu Y."/>
            <person name="Hu-Tang G.R."/>
            <person name="Wang J.P."/>
            <person name="Wang J.H."/>
            <person name="Sun Y.H."/>
            <person name="Ni S.B."/>
            <person name="Chen W.B."/>
            <person name="Zhang X.C."/>
            <person name="Jiao Y.N."/>
            <person name="Eichler E.E."/>
            <person name="Li G.H."/>
            <person name="Liu X."/>
            <person name="Gao L.Z."/>
        </authorList>
    </citation>
    <scope>NUCLEOTIDE SEQUENCE [LARGE SCALE GENOMIC DNA]</scope>
    <source>
        <strain evidence="4">cv. GT1</strain>
        <tissue evidence="2">Leaf</tissue>
    </source>
</reference>
<proteinExistence type="predicted"/>
<organism evidence="2 4">
    <name type="scientific">Hevea brasiliensis</name>
    <name type="common">Para rubber tree</name>
    <name type="synonym">Siphonia brasiliensis</name>
    <dbReference type="NCBI Taxonomy" id="3981"/>
    <lineage>
        <taxon>Eukaryota</taxon>
        <taxon>Viridiplantae</taxon>
        <taxon>Streptophyta</taxon>
        <taxon>Embryophyta</taxon>
        <taxon>Tracheophyta</taxon>
        <taxon>Spermatophyta</taxon>
        <taxon>Magnoliopsida</taxon>
        <taxon>eudicotyledons</taxon>
        <taxon>Gunneridae</taxon>
        <taxon>Pentapetalae</taxon>
        <taxon>rosids</taxon>
        <taxon>fabids</taxon>
        <taxon>Malpighiales</taxon>
        <taxon>Euphorbiaceae</taxon>
        <taxon>Crotonoideae</taxon>
        <taxon>Micrandreae</taxon>
        <taxon>Hevea</taxon>
    </lineage>
</organism>
<sequence>MWNSYERPNAEVVDPRSASGLQFSTNLSNGSNNHLFPSPSLRPRSQHSAPPSIKNFLPHSIVSSSTTSSSSGPCHGREPPSNQISYHHCPTLWPEEDKMVGEKRSRPFSMEMIPPVPSFRCQVPTFSPQMNRPESSLSCGGNSIINLEASETISREMKPGSSLEPNIKKCSSTDNGAADGNFLLFGSPATPPSIQTQRERPKLGSCPSQESNEDSQHRPAEGGCFEKKPFYSFLLPRKQIGMVETKFGLNNERVETREMTLISASDSKCL</sequence>
<feature type="compositionally biased region" description="Basic and acidic residues" evidence="1">
    <location>
        <begin position="214"/>
        <end position="223"/>
    </location>
</feature>
<evidence type="ECO:0000313" key="4">
    <source>
        <dbReference type="Proteomes" id="UP000467840"/>
    </source>
</evidence>
<evidence type="ECO:0000313" key="2">
    <source>
        <dbReference type="EMBL" id="KAF2303955.1"/>
    </source>
</evidence>
<protein>
    <submittedName>
        <fullName evidence="2">Uncharacterized protein</fullName>
    </submittedName>
</protein>
<feature type="compositionally biased region" description="Polar residues" evidence="1">
    <location>
        <begin position="19"/>
        <end position="35"/>
    </location>
</feature>
<dbReference type="Proteomes" id="UP000467840">
    <property type="component" value="Chromosome 16"/>
</dbReference>
<dbReference type="EMBL" id="JAAGAX010000009">
    <property type="protein sequence ID" value="KAF2303955.1"/>
    <property type="molecule type" value="Genomic_DNA"/>
</dbReference>
<dbReference type="Proteomes" id="UP000467840">
    <property type="component" value="Chromosome 6"/>
</dbReference>
<name>A0A6A6LTY1_HEVBR</name>
<dbReference type="AlphaFoldDB" id="A0A6A6LTY1"/>
<evidence type="ECO:0000313" key="3">
    <source>
        <dbReference type="EMBL" id="KAF2318133.1"/>
    </source>
</evidence>
<feature type="region of interest" description="Disordered" evidence="1">
    <location>
        <begin position="1"/>
        <end position="88"/>
    </location>
</feature>
<gene>
    <name evidence="2" type="ORF">GH714_025111</name>
    <name evidence="3" type="ORF">GH714_041486</name>
</gene>
<dbReference type="EMBL" id="JAAGAX010000004">
    <property type="protein sequence ID" value="KAF2318133.1"/>
    <property type="molecule type" value="Genomic_DNA"/>
</dbReference>